<reference evidence="2" key="1">
    <citation type="journal article" date="2015" name="Nature">
        <title>Complex archaea that bridge the gap between prokaryotes and eukaryotes.</title>
        <authorList>
            <person name="Spang A."/>
            <person name="Saw J.H."/>
            <person name="Jorgensen S.L."/>
            <person name="Zaremba-Niedzwiedzka K."/>
            <person name="Martijn J."/>
            <person name="Lind A.E."/>
            <person name="van Eijk R."/>
            <person name="Schleper C."/>
            <person name="Guy L."/>
            <person name="Ettema T.J."/>
        </authorList>
    </citation>
    <scope>NUCLEOTIDE SEQUENCE</scope>
</reference>
<protein>
    <submittedName>
        <fullName evidence="2">Uncharacterized protein</fullName>
    </submittedName>
</protein>
<feature type="compositionally biased region" description="Basic and acidic residues" evidence="1">
    <location>
        <begin position="34"/>
        <end position="61"/>
    </location>
</feature>
<feature type="non-terminal residue" evidence="2">
    <location>
        <position position="61"/>
    </location>
</feature>
<proteinExistence type="predicted"/>
<name>A0A0F9KEI8_9ZZZZ</name>
<accession>A0A0F9KEI8</accession>
<dbReference type="AlphaFoldDB" id="A0A0F9KEI8"/>
<feature type="region of interest" description="Disordered" evidence="1">
    <location>
        <begin position="1"/>
        <end position="61"/>
    </location>
</feature>
<dbReference type="EMBL" id="LAZR01013750">
    <property type="protein sequence ID" value="KKM20518.1"/>
    <property type="molecule type" value="Genomic_DNA"/>
</dbReference>
<evidence type="ECO:0000256" key="1">
    <source>
        <dbReference type="SAM" id="MobiDB-lite"/>
    </source>
</evidence>
<gene>
    <name evidence="2" type="ORF">LCGC14_1644690</name>
</gene>
<sequence>MASSKEVDQVKGQIEKDRRKSELKANRETVIQDQKSDRELKHKEKMDLKNKQIEIQKSKLE</sequence>
<evidence type="ECO:0000313" key="2">
    <source>
        <dbReference type="EMBL" id="KKM20518.1"/>
    </source>
</evidence>
<organism evidence="2">
    <name type="scientific">marine sediment metagenome</name>
    <dbReference type="NCBI Taxonomy" id="412755"/>
    <lineage>
        <taxon>unclassified sequences</taxon>
        <taxon>metagenomes</taxon>
        <taxon>ecological metagenomes</taxon>
    </lineage>
</organism>
<feature type="compositionally biased region" description="Basic and acidic residues" evidence="1">
    <location>
        <begin position="1"/>
        <end position="27"/>
    </location>
</feature>
<comment type="caution">
    <text evidence="2">The sequence shown here is derived from an EMBL/GenBank/DDBJ whole genome shotgun (WGS) entry which is preliminary data.</text>
</comment>